<accession>A0A2I0HYL9</accession>
<dbReference type="AlphaFoldDB" id="A0A2I0HYL9"/>
<keyword evidence="2" id="KW-1185">Reference proteome</keyword>
<protein>
    <submittedName>
        <fullName evidence="1">Uncharacterized protein</fullName>
    </submittedName>
</protein>
<dbReference type="Proteomes" id="UP000233551">
    <property type="component" value="Unassembled WGS sequence"/>
</dbReference>
<evidence type="ECO:0000313" key="1">
    <source>
        <dbReference type="EMBL" id="PKI36778.1"/>
    </source>
</evidence>
<gene>
    <name evidence="1" type="ORF">CRG98_042824</name>
</gene>
<dbReference type="EMBL" id="PGOL01004675">
    <property type="protein sequence ID" value="PKI36778.1"/>
    <property type="molecule type" value="Genomic_DNA"/>
</dbReference>
<reference evidence="1 2" key="1">
    <citation type="submission" date="2017-11" db="EMBL/GenBank/DDBJ databases">
        <title>De-novo sequencing of pomegranate (Punica granatum L.) genome.</title>
        <authorList>
            <person name="Akparov Z."/>
            <person name="Amiraslanov A."/>
            <person name="Hajiyeva S."/>
            <person name="Abbasov M."/>
            <person name="Kaur K."/>
            <person name="Hamwieh A."/>
            <person name="Solovyev V."/>
            <person name="Salamov A."/>
            <person name="Braich B."/>
            <person name="Kosarev P."/>
            <person name="Mahmoud A."/>
            <person name="Hajiyev E."/>
            <person name="Babayeva S."/>
            <person name="Izzatullayeva V."/>
            <person name="Mammadov A."/>
            <person name="Mammadov A."/>
            <person name="Sharifova S."/>
            <person name="Ojaghi J."/>
            <person name="Eynullazada K."/>
            <person name="Bayramov B."/>
            <person name="Abdulazimova A."/>
            <person name="Shahmuradov I."/>
        </authorList>
    </citation>
    <scope>NUCLEOTIDE SEQUENCE [LARGE SCALE GENOMIC DNA]</scope>
    <source>
        <strain evidence="2">cv. AG2017</strain>
        <tissue evidence="1">Leaf</tissue>
    </source>
</reference>
<sequence length="92" mass="10650">MKLGCIDEEVTRALMKMECYLGRLKIFVLGKLNKRARERAAMGKGRFPRVARGPHGLERTFGTKLEFRLIACSRFIAQTNVELSLYARKRFK</sequence>
<name>A0A2I0HYL9_PUNGR</name>
<proteinExistence type="predicted"/>
<organism evidence="1 2">
    <name type="scientific">Punica granatum</name>
    <name type="common">Pomegranate</name>
    <dbReference type="NCBI Taxonomy" id="22663"/>
    <lineage>
        <taxon>Eukaryota</taxon>
        <taxon>Viridiplantae</taxon>
        <taxon>Streptophyta</taxon>
        <taxon>Embryophyta</taxon>
        <taxon>Tracheophyta</taxon>
        <taxon>Spermatophyta</taxon>
        <taxon>Magnoliopsida</taxon>
        <taxon>eudicotyledons</taxon>
        <taxon>Gunneridae</taxon>
        <taxon>Pentapetalae</taxon>
        <taxon>rosids</taxon>
        <taxon>malvids</taxon>
        <taxon>Myrtales</taxon>
        <taxon>Lythraceae</taxon>
        <taxon>Punica</taxon>
    </lineage>
</organism>
<evidence type="ECO:0000313" key="2">
    <source>
        <dbReference type="Proteomes" id="UP000233551"/>
    </source>
</evidence>
<comment type="caution">
    <text evidence="1">The sequence shown here is derived from an EMBL/GenBank/DDBJ whole genome shotgun (WGS) entry which is preliminary data.</text>
</comment>